<name>A0AAD9XAP5_9ROSI</name>
<dbReference type="InterPro" id="IPR002156">
    <property type="entry name" value="RNaseH_domain"/>
</dbReference>
<comment type="caution">
    <text evidence="2">The sequence shown here is derived from an EMBL/GenBank/DDBJ whole genome shotgun (WGS) entry which is preliminary data.</text>
</comment>
<dbReference type="InterPro" id="IPR044730">
    <property type="entry name" value="RNase_H-like_dom_plant"/>
</dbReference>
<dbReference type="GO" id="GO:0003676">
    <property type="term" value="F:nucleic acid binding"/>
    <property type="evidence" value="ECO:0007669"/>
    <property type="project" value="InterPro"/>
</dbReference>
<dbReference type="Pfam" id="PF13456">
    <property type="entry name" value="RVT_3"/>
    <property type="match status" value="1"/>
</dbReference>
<organism evidence="2 3">
    <name type="scientific">Dipteronia dyeriana</name>
    <dbReference type="NCBI Taxonomy" id="168575"/>
    <lineage>
        <taxon>Eukaryota</taxon>
        <taxon>Viridiplantae</taxon>
        <taxon>Streptophyta</taxon>
        <taxon>Embryophyta</taxon>
        <taxon>Tracheophyta</taxon>
        <taxon>Spermatophyta</taxon>
        <taxon>Magnoliopsida</taxon>
        <taxon>eudicotyledons</taxon>
        <taxon>Gunneridae</taxon>
        <taxon>Pentapetalae</taxon>
        <taxon>rosids</taxon>
        <taxon>malvids</taxon>
        <taxon>Sapindales</taxon>
        <taxon>Sapindaceae</taxon>
        <taxon>Hippocastanoideae</taxon>
        <taxon>Acereae</taxon>
        <taxon>Dipteronia</taxon>
    </lineage>
</organism>
<protein>
    <recommendedName>
        <fullName evidence="1">RNase H type-1 domain-containing protein</fullName>
    </recommendedName>
</protein>
<dbReference type="CDD" id="cd06222">
    <property type="entry name" value="RNase_H_like"/>
    <property type="match status" value="1"/>
</dbReference>
<accession>A0AAD9XAP5</accession>
<sequence>MGSQKLSFAINCLNGTLITLIPKMQNLEILDDFRPISLRNVANKIIAKSLANRFRGVLGEWASSDSSRKIHWCFWPKMCIGKDEGDLGFRDFSVFNMALLAKFYWRLMKNPNSLAARVLNGGYYLSTSFLKGCPLLKVSNASFYFLRKSLREDGVHFQDLLSYYFRILNRSMVLAVNSGLLPLVVHSDNKVVIDMINSGVAPQADIGVIIHDILSLLSKFPISISFVPRISNVVAHS</sequence>
<feature type="domain" description="RNase H type-1" evidence="1">
    <location>
        <begin position="170"/>
        <end position="236"/>
    </location>
</feature>
<gene>
    <name evidence="2" type="ORF">Ddye_009077</name>
</gene>
<proteinExistence type="predicted"/>
<dbReference type="GO" id="GO:0004523">
    <property type="term" value="F:RNA-DNA hybrid ribonuclease activity"/>
    <property type="evidence" value="ECO:0007669"/>
    <property type="project" value="InterPro"/>
</dbReference>
<keyword evidence="3" id="KW-1185">Reference proteome</keyword>
<dbReference type="AlphaFoldDB" id="A0AAD9XAP5"/>
<reference evidence="2" key="1">
    <citation type="journal article" date="2023" name="Plant J.">
        <title>Genome sequences and population genomics provide insights into the demographic history, inbreeding, and mutation load of two 'living fossil' tree species of Dipteronia.</title>
        <authorList>
            <person name="Feng Y."/>
            <person name="Comes H.P."/>
            <person name="Chen J."/>
            <person name="Zhu S."/>
            <person name="Lu R."/>
            <person name="Zhang X."/>
            <person name="Li P."/>
            <person name="Qiu J."/>
            <person name="Olsen K.M."/>
            <person name="Qiu Y."/>
        </authorList>
    </citation>
    <scope>NUCLEOTIDE SEQUENCE</scope>
    <source>
        <strain evidence="2">KIB01</strain>
    </source>
</reference>
<evidence type="ECO:0000259" key="1">
    <source>
        <dbReference type="Pfam" id="PF13456"/>
    </source>
</evidence>
<evidence type="ECO:0000313" key="3">
    <source>
        <dbReference type="Proteomes" id="UP001280121"/>
    </source>
</evidence>
<dbReference type="EMBL" id="JANJYI010000003">
    <property type="protein sequence ID" value="KAK2656025.1"/>
    <property type="molecule type" value="Genomic_DNA"/>
</dbReference>
<evidence type="ECO:0000313" key="2">
    <source>
        <dbReference type="EMBL" id="KAK2656025.1"/>
    </source>
</evidence>
<dbReference type="Proteomes" id="UP001280121">
    <property type="component" value="Unassembled WGS sequence"/>
</dbReference>